<proteinExistence type="predicted"/>
<dbReference type="KEGG" id="dfa:DFA_03736"/>
<protein>
    <submittedName>
        <fullName evidence="1">Uncharacterized protein</fullName>
    </submittedName>
</protein>
<keyword evidence="2" id="KW-1185">Reference proteome</keyword>
<dbReference type="AlphaFoldDB" id="F4Q098"/>
<name>F4Q098_CACFS</name>
<reference evidence="2" key="1">
    <citation type="journal article" date="2011" name="Genome Res.">
        <title>Phylogeny-wide analysis of social amoeba genomes highlights ancient origins for complex intercellular communication.</title>
        <authorList>
            <person name="Heidel A.J."/>
            <person name="Lawal H.M."/>
            <person name="Felder M."/>
            <person name="Schilde C."/>
            <person name="Helps N.R."/>
            <person name="Tunggal B."/>
            <person name="Rivero F."/>
            <person name="John U."/>
            <person name="Schleicher M."/>
            <person name="Eichinger L."/>
            <person name="Platzer M."/>
            <person name="Noegel A.A."/>
            <person name="Schaap P."/>
            <person name="Gloeckner G."/>
        </authorList>
    </citation>
    <scope>NUCLEOTIDE SEQUENCE [LARGE SCALE GENOMIC DNA]</scope>
    <source>
        <strain evidence="2">SH3</strain>
    </source>
</reference>
<dbReference type="GeneID" id="14870237"/>
<dbReference type="EMBL" id="GL883018">
    <property type="protein sequence ID" value="EGG18249.1"/>
    <property type="molecule type" value="Genomic_DNA"/>
</dbReference>
<gene>
    <name evidence="1" type="ORF">DFA_03736</name>
</gene>
<sequence>MYESDDEDLNEGEDIIVRVHYDGENKESMTTTQTFQDLLAKLLGRTIAIFAIISSPHNKRGGTISHNNSLSPGFYLITYPKALAKGKIEAITSNLHLEYVVQQRSLCES</sequence>
<organism evidence="1 2">
    <name type="scientific">Cavenderia fasciculata</name>
    <name type="common">Slime mold</name>
    <name type="synonym">Dictyostelium fasciculatum</name>
    <dbReference type="NCBI Taxonomy" id="261658"/>
    <lineage>
        <taxon>Eukaryota</taxon>
        <taxon>Amoebozoa</taxon>
        <taxon>Evosea</taxon>
        <taxon>Eumycetozoa</taxon>
        <taxon>Dictyostelia</taxon>
        <taxon>Acytosteliales</taxon>
        <taxon>Cavenderiaceae</taxon>
        <taxon>Cavenderia</taxon>
    </lineage>
</organism>
<accession>F4Q098</accession>
<evidence type="ECO:0000313" key="2">
    <source>
        <dbReference type="Proteomes" id="UP000007797"/>
    </source>
</evidence>
<dbReference type="Proteomes" id="UP000007797">
    <property type="component" value="Unassembled WGS sequence"/>
</dbReference>
<dbReference type="RefSeq" id="XP_004357072.1">
    <property type="nucleotide sequence ID" value="XM_004357017.1"/>
</dbReference>
<evidence type="ECO:0000313" key="1">
    <source>
        <dbReference type="EMBL" id="EGG18249.1"/>
    </source>
</evidence>